<feature type="transmembrane region" description="Helical" evidence="12">
    <location>
        <begin position="271"/>
        <end position="293"/>
    </location>
</feature>
<evidence type="ECO:0000259" key="14">
    <source>
        <dbReference type="PROSITE" id="PS50262"/>
    </source>
</evidence>
<keyword evidence="7 12" id="KW-0472">Membrane</keyword>
<dbReference type="GO" id="GO:0045202">
    <property type="term" value="C:synapse"/>
    <property type="evidence" value="ECO:0007669"/>
    <property type="project" value="TreeGrafter"/>
</dbReference>
<dbReference type="InterPro" id="IPR001634">
    <property type="entry name" value="Adenosn_rcpt"/>
</dbReference>
<feature type="transmembrane region" description="Helical" evidence="12">
    <location>
        <begin position="135"/>
        <end position="157"/>
    </location>
</feature>
<dbReference type="Proteomes" id="UP000261640">
    <property type="component" value="Unplaced"/>
</dbReference>
<evidence type="ECO:0000313" key="16">
    <source>
        <dbReference type="Proteomes" id="UP000261640"/>
    </source>
</evidence>
<keyword evidence="5 12" id="KW-1133">Transmembrane helix</keyword>
<keyword evidence="6 12" id="KW-0297">G-protein coupled receptor</keyword>
<feature type="compositionally biased region" description="Polar residues" evidence="13">
    <location>
        <begin position="317"/>
        <end position="340"/>
    </location>
</feature>
<evidence type="ECO:0000256" key="1">
    <source>
        <dbReference type="ARBA" id="ARBA00004651"/>
    </source>
</evidence>
<evidence type="ECO:0000256" key="8">
    <source>
        <dbReference type="ARBA" id="ARBA00023157"/>
    </source>
</evidence>
<evidence type="ECO:0000256" key="9">
    <source>
        <dbReference type="ARBA" id="ARBA00023170"/>
    </source>
</evidence>
<dbReference type="OrthoDB" id="9445642at2759"/>
<comment type="similarity">
    <text evidence="12">Belongs to the G-protein coupled receptor 1 family.</text>
</comment>
<organism evidence="15 16">
    <name type="scientific">Mastacembelus armatus</name>
    <name type="common">zig-zag eel</name>
    <dbReference type="NCBI Taxonomy" id="205130"/>
    <lineage>
        <taxon>Eukaryota</taxon>
        <taxon>Metazoa</taxon>
        <taxon>Chordata</taxon>
        <taxon>Craniata</taxon>
        <taxon>Vertebrata</taxon>
        <taxon>Euteleostomi</taxon>
        <taxon>Actinopterygii</taxon>
        <taxon>Neopterygii</taxon>
        <taxon>Teleostei</taxon>
        <taxon>Neoteleostei</taxon>
        <taxon>Acanthomorphata</taxon>
        <taxon>Anabantaria</taxon>
        <taxon>Synbranchiformes</taxon>
        <taxon>Mastacembelidae</taxon>
        <taxon>Mastacembelus</taxon>
    </lineage>
</organism>
<dbReference type="InParanoid" id="A0A7N9AQT5"/>
<keyword evidence="4 12" id="KW-0812">Transmembrane</keyword>
<dbReference type="Gene3D" id="1.20.1070.10">
    <property type="entry name" value="Rhodopsin 7-helix transmembrane proteins"/>
    <property type="match status" value="1"/>
</dbReference>
<feature type="domain" description="G-protein coupled receptors family 1 profile" evidence="14">
    <location>
        <begin position="37"/>
        <end position="291"/>
    </location>
</feature>
<evidence type="ECO:0000256" key="13">
    <source>
        <dbReference type="SAM" id="MobiDB-lite"/>
    </source>
</evidence>
<keyword evidence="10 12" id="KW-0325">Glycoprotein</keyword>
<dbReference type="PRINTS" id="PR00555">
    <property type="entry name" value="ADENOSINEA3R"/>
</dbReference>
<evidence type="ECO:0000256" key="2">
    <source>
        <dbReference type="ARBA" id="ARBA00021738"/>
    </source>
</evidence>
<dbReference type="GO" id="GO:0030425">
    <property type="term" value="C:dendrite"/>
    <property type="evidence" value="ECO:0007669"/>
    <property type="project" value="TreeGrafter"/>
</dbReference>
<feature type="transmembrane region" description="Helical" evidence="12">
    <location>
        <begin position="20"/>
        <end position="46"/>
    </location>
</feature>
<evidence type="ECO:0000256" key="5">
    <source>
        <dbReference type="ARBA" id="ARBA00022989"/>
    </source>
</evidence>
<dbReference type="GO" id="GO:0005886">
    <property type="term" value="C:plasma membrane"/>
    <property type="evidence" value="ECO:0007669"/>
    <property type="project" value="UniProtKB-SubCell"/>
</dbReference>
<dbReference type="PRINTS" id="PR00237">
    <property type="entry name" value="GPCRRHODOPSN"/>
</dbReference>
<evidence type="ECO:0000256" key="3">
    <source>
        <dbReference type="ARBA" id="ARBA00022475"/>
    </source>
</evidence>
<feature type="transmembrane region" description="Helical" evidence="12">
    <location>
        <begin position="237"/>
        <end position="265"/>
    </location>
</feature>
<evidence type="ECO:0000256" key="6">
    <source>
        <dbReference type="ARBA" id="ARBA00023040"/>
    </source>
</evidence>
<dbReference type="Ensembl" id="ENSMAMT00000043512.1">
    <property type="protein sequence ID" value="ENSMAMP00000055302.1"/>
    <property type="gene ID" value="ENSMAMG00000026371.1"/>
</dbReference>
<evidence type="ECO:0000313" key="15">
    <source>
        <dbReference type="Ensembl" id="ENSMAMP00000055302.1"/>
    </source>
</evidence>
<feature type="region of interest" description="Disordered" evidence="13">
    <location>
        <begin position="314"/>
        <end position="340"/>
    </location>
</feature>
<evidence type="ECO:0000256" key="7">
    <source>
        <dbReference type="ARBA" id="ARBA00023136"/>
    </source>
</evidence>
<name>A0A7N9AQT5_9TELE</name>
<keyword evidence="11 12" id="KW-0807">Transducer</keyword>
<feature type="transmembrane region" description="Helical" evidence="12">
    <location>
        <begin position="92"/>
        <end position="114"/>
    </location>
</feature>
<dbReference type="SUPFAM" id="SSF81321">
    <property type="entry name" value="Family A G protein-coupled receptor-like"/>
    <property type="match status" value="1"/>
</dbReference>
<reference evidence="15" key="2">
    <citation type="submission" date="2025-09" db="UniProtKB">
        <authorList>
            <consortium name="Ensembl"/>
        </authorList>
    </citation>
    <scope>IDENTIFICATION</scope>
</reference>
<dbReference type="SMART" id="SM01381">
    <property type="entry name" value="7TM_GPCR_Srsx"/>
    <property type="match status" value="1"/>
</dbReference>
<dbReference type="GO" id="GO:0001609">
    <property type="term" value="F:G protein-coupled adenosine receptor activity"/>
    <property type="evidence" value="ECO:0007669"/>
    <property type="project" value="UniProtKB-UniRule"/>
</dbReference>
<reference evidence="15" key="1">
    <citation type="submission" date="2025-08" db="UniProtKB">
        <authorList>
            <consortium name="Ensembl"/>
        </authorList>
    </citation>
    <scope>IDENTIFICATION</scope>
</reference>
<comment type="function">
    <text evidence="12">Receptor for adenosine. The activity of this receptor is mediated by G proteins which inhibit adenylyl cyclase.</text>
</comment>
<keyword evidence="16" id="KW-1185">Reference proteome</keyword>
<dbReference type="InterPro" id="IPR017452">
    <property type="entry name" value="GPCR_Rhodpsn_7TM"/>
</dbReference>
<keyword evidence="8 12" id="KW-1015">Disulfide bond</keyword>
<evidence type="ECO:0000256" key="12">
    <source>
        <dbReference type="RuleBase" id="RU201114"/>
    </source>
</evidence>
<dbReference type="GeneID" id="113129951"/>
<dbReference type="CDD" id="cd14968">
    <property type="entry name" value="7tmA_Adenosine_R"/>
    <property type="match status" value="1"/>
</dbReference>
<feature type="transmembrane region" description="Helical" evidence="12">
    <location>
        <begin position="58"/>
        <end position="80"/>
    </location>
</feature>
<evidence type="ECO:0000256" key="11">
    <source>
        <dbReference type="ARBA" id="ARBA00023224"/>
    </source>
</evidence>
<feature type="transmembrane region" description="Helical" evidence="12">
    <location>
        <begin position="185"/>
        <end position="209"/>
    </location>
</feature>
<proteinExistence type="inferred from homology"/>
<dbReference type="RefSeq" id="XP_026161995.1">
    <property type="nucleotide sequence ID" value="XM_026306210.2"/>
</dbReference>
<dbReference type="PROSITE" id="PS00237">
    <property type="entry name" value="G_PROTEIN_RECEP_F1_1"/>
    <property type="match status" value="1"/>
</dbReference>
<dbReference type="PROSITE" id="PS50262">
    <property type="entry name" value="G_PROTEIN_RECEP_F1_2"/>
    <property type="match status" value="1"/>
</dbReference>
<dbReference type="PANTHER" id="PTHR24246">
    <property type="entry name" value="OLFACTORY RECEPTOR AND ADENOSINE RECEPTOR"/>
    <property type="match status" value="1"/>
</dbReference>
<dbReference type="GeneTree" id="ENSGT01030000234555"/>
<accession>A0A7N9AQT5</accession>
<comment type="subcellular location">
    <subcellularLocation>
        <location evidence="1 12">Cell membrane</location>
        <topology evidence="1 12">Multi-pass membrane protein</topology>
    </subcellularLocation>
</comment>
<sequence>MVKQLPQNISCRGSTMNAGLVIYTAAEVLIAVSCCLGNMLVILALWTSKIIQQPTFCLIVSLAVADFMVGCVAIPIAVLVDGRVRTSFYGCLFLSCVVILFTLVSVLSLMAIAVDRYLRVYIPLRYKRAVTQRHSRLAVAACWLVAIPLSFAPMFGWNNHETLSTSVNSTIVCQFITVIPMSYLVYFNFFLCTLVPLLVMIVLYVFVFCTIRGNLREKPGNSAQNQSRHYLRKEKQLAGSLALVLALFALSWLPLQIMNCIAYFGNDVPHTAFYVGILLSHANSAVNPVVYAFKIEKIKTAYLKTWRECITCGEENQGPQTSQTTDNNGSTDLNSVANNV</sequence>
<dbReference type="Pfam" id="PF00001">
    <property type="entry name" value="7tm_1"/>
    <property type="match status" value="1"/>
</dbReference>
<keyword evidence="9 12" id="KW-0675">Receptor</keyword>
<dbReference type="InterPro" id="IPR000276">
    <property type="entry name" value="GPCR_Rhodpsn"/>
</dbReference>
<evidence type="ECO:0000256" key="10">
    <source>
        <dbReference type="ARBA" id="ARBA00023180"/>
    </source>
</evidence>
<dbReference type="PANTHER" id="PTHR24246:SF54">
    <property type="entry name" value="ADENOSINE RECEPTOR A1-RELATED"/>
    <property type="match status" value="1"/>
</dbReference>
<dbReference type="FunCoup" id="A0A7N9AQT5">
    <property type="interactions" value="1"/>
</dbReference>
<evidence type="ECO:0000256" key="4">
    <source>
        <dbReference type="ARBA" id="ARBA00022692"/>
    </source>
</evidence>
<dbReference type="PRINTS" id="PR00424">
    <property type="entry name" value="ADENOSINER"/>
</dbReference>
<dbReference type="AlphaFoldDB" id="A0A7N9AQT5"/>
<protein>
    <recommendedName>
        <fullName evidence="2 12">Adenosine receptor A3</fullName>
    </recommendedName>
</protein>
<keyword evidence="3 12" id="KW-1003">Cell membrane</keyword>
<dbReference type="InterPro" id="IPR000466">
    <property type="entry name" value="Adeno_A3_rcpt"/>
</dbReference>